<keyword evidence="3" id="KW-1185">Reference proteome</keyword>
<dbReference type="KEGG" id="tvd:SG34_007445"/>
<keyword evidence="1" id="KW-0472">Membrane</keyword>
<dbReference type="Proteomes" id="UP000032352">
    <property type="component" value="Chromosome"/>
</dbReference>
<protein>
    <submittedName>
        <fullName evidence="2">Uncharacterized protein</fullName>
    </submittedName>
</protein>
<feature type="transmembrane region" description="Helical" evidence="1">
    <location>
        <begin position="98"/>
        <end position="116"/>
    </location>
</feature>
<feature type="transmembrane region" description="Helical" evidence="1">
    <location>
        <begin position="12"/>
        <end position="30"/>
    </location>
</feature>
<sequence length="119" mass="13051">MNNATAKASGLFFLLYFTLILASVFINKIFGFKPVVGLNVAALVIATLIMARSRYVKALGVCNPLFFAVLGGIYAVIITYFLVILFEGFISPSLFESIVSFLFNSVVVYVTIFLSTQKT</sequence>
<name>A0AAE9Z601_9GAMM</name>
<evidence type="ECO:0000313" key="3">
    <source>
        <dbReference type="Proteomes" id="UP000032352"/>
    </source>
</evidence>
<evidence type="ECO:0000313" key="2">
    <source>
        <dbReference type="EMBL" id="WDE06729.1"/>
    </source>
</evidence>
<evidence type="ECO:0000256" key="1">
    <source>
        <dbReference type="SAM" id="Phobius"/>
    </source>
</evidence>
<reference evidence="2 3" key="2">
    <citation type="journal article" date="2022" name="Mar. Drugs">
        <title>Bioassay-Guided Fractionation Leads to the Detection of Cholic Acid Generated by the Rare Thalassomonas sp.</title>
        <authorList>
            <person name="Pheiffer F."/>
            <person name="Schneider Y.K."/>
            <person name="Hansen E.H."/>
            <person name="Andersen J.H."/>
            <person name="Isaksson J."/>
            <person name="Busche T."/>
            <person name="R C."/>
            <person name="Kalinowski J."/>
            <person name="Zyl L.V."/>
            <person name="Trindade M."/>
        </authorList>
    </citation>
    <scope>NUCLEOTIDE SEQUENCE [LARGE SCALE GENOMIC DNA]</scope>
    <source>
        <strain evidence="2 3">XOM25</strain>
    </source>
</reference>
<accession>A0AAE9Z601</accession>
<gene>
    <name evidence="2" type="ORF">SG34_007445</name>
</gene>
<dbReference type="RefSeq" id="WP_044841898.1">
    <property type="nucleotide sequence ID" value="NZ_CP059733.1"/>
</dbReference>
<dbReference type="AlphaFoldDB" id="A0AAE9Z601"/>
<keyword evidence="1" id="KW-0812">Transmembrane</keyword>
<reference evidence="2 3" key="1">
    <citation type="journal article" date="2015" name="Genome Announc.">
        <title>Draft Genome Sequences of Marine Isolates of Thalassomonas viridans and Thalassomonas actiniarum.</title>
        <authorList>
            <person name="Olonade I."/>
            <person name="van Zyl L.J."/>
            <person name="Trindade M."/>
        </authorList>
    </citation>
    <scope>NUCLEOTIDE SEQUENCE [LARGE SCALE GENOMIC DNA]</scope>
    <source>
        <strain evidence="2 3">XOM25</strain>
    </source>
</reference>
<dbReference type="EMBL" id="CP059733">
    <property type="protein sequence ID" value="WDE06729.1"/>
    <property type="molecule type" value="Genomic_DNA"/>
</dbReference>
<feature type="transmembrane region" description="Helical" evidence="1">
    <location>
        <begin position="36"/>
        <end position="53"/>
    </location>
</feature>
<proteinExistence type="predicted"/>
<keyword evidence="1" id="KW-1133">Transmembrane helix</keyword>
<organism evidence="2 3">
    <name type="scientific">Thalassomonas viridans</name>
    <dbReference type="NCBI Taxonomy" id="137584"/>
    <lineage>
        <taxon>Bacteria</taxon>
        <taxon>Pseudomonadati</taxon>
        <taxon>Pseudomonadota</taxon>
        <taxon>Gammaproteobacteria</taxon>
        <taxon>Alteromonadales</taxon>
        <taxon>Colwelliaceae</taxon>
        <taxon>Thalassomonas</taxon>
    </lineage>
</organism>
<feature type="transmembrane region" description="Helical" evidence="1">
    <location>
        <begin position="65"/>
        <end position="86"/>
    </location>
</feature>